<dbReference type="SMART" id="SM00382">
    <property type="entry name" value="AAA"/>
    <property type="match status" value="1"/>
</dbReference>
<dbReference type="GO" id="GO:0003688">
    <property type="term" value="F:DNA replication origin binding"/>
    <property type="evidence" value="ECO:0007669"/>
    <property type="project" value="TreeGrafter"/>
</dbReference>
<dbReference type="GO" id="GO:0003682">
    <property type="term" value="F:chromatin binding"/>
    <property type="evidence" value="ECO:0007669"/>
    <property type="project" value="InterPro"/>
</dbReference>
<dbReference type="InterPro" id="IPR003959">
    <property type="entry name" value="ATPase_AAA_core"/>
</dbReference>
<evidence type="ECO:0000256" key="2">
    <source>
        <dbReference type="ARBA" id="ARBA00008398"/>
    </source>
</evidence>
<dbReference type="OrthoDB" id="1926878at2759"/>
<evidence type="ECO:0000313" key="13">
    <source>
        <dbReference type="EMBL" id="KAF9484856.1"/>
    </source>
</evidence>
<keyword evidence="7" id="KW-0460">Magnesium</keyword>
<sequence length="911" mass="102349">MARDPPPQTPTRRSRRNQPIATPSNKLNQKNILECAWTGEPIYVRQTNRELDLLPEDLEEYQEKAQKDNDEDMEDKETLFYEAFKMKRKATSYRGAKGLQICKAAMQVYRVGTPVMVETDALSQIKRPPSVGLIVSMWQIRRKGEDVADDPSKMCIRVHWFLRHTEMANHRAEREHEENEIYYTLTSKDVITPGAIISRCAVSAQRTKITKEKHPIKRPGYIYVQKPEENPPATPSKRGRGRPSSPLKKSTRFDEDESESDDEKPAEEMEADPDMNFYCRFAVDSRRGIFYDLNWEGHRANCLLRSKPPSDASGSSSNGSDPAAWGAGAFWDVVPKPTKETKGKGKKKQDPLEEVSESEVDDSDEYEGGEDDDEDEDVVDPDEHTESEGDPAEEDDDDDFVTGDTHTPRKRKNAQNRTPRKRMKTFVQPTPHSKAALARRGKPRKNTSSNPTSTPSSPRKRKATFAIRHPEQSLTFQASMAHLPKDLWLRSMHALHVGSRPDVLPCREEEYARVLRNVSELLEEGSGGCVYISGVPGTGKTATVHSVVKELKRMAKNSETNPFTYVEINGLKIPEPSAAYSLLWEGISGHDVAKEGHLRVSAKESLKALTRHFTSGNRGPGGHACVVLMDELDQLVTAKQDVVYNFFNWPTLVNSRLVVIAVANTMDLPERVMTGRVRSRLGMIRINFQPYKREQLVEIVEARLRSARESLDDDDDDEGEEGADGGESAKAKVIIAPDAIKLAAMNVSRITGDARRVLDICRRAVELVKPVKGTVKPPHIQEVVSTMQNTPTAAYLRDLSFHERLMLASLVKCVKREGVEEIKWGDVQHQHFIYMDTLPSEDDPRRKPTPAELGMVLDSLAASRAVVVENNAAVARKHPDEKRMFLNIEQGEVEKVLGDVGGVKWKNVLGN</sequence>
<keyword evidence="9 10" id="KW-0539">Nucleus</keyword>
<feature type="compositionally biased region" description="Acidic residues" evidence="11">
    <location>
        <begin position="711"/>
        <end position="724"/>
    </location>
</feature>
<feature type="region of interest" description="Disordered" evidence="11">
    <location>
        <begin position="214"/>
        <end position="271"/>
    </location>
</feature>
<evidence type="ECO:0000256" key="1">
    <source>
        <dbReference type="ARBA" id="ARBA00004123"/>
    </source>
</evidence>
<comment type="similarity">
    <text evidence="2 10">Belongs to the ORC1 family.</text>
</comment>
<keyword evidence="6 10" id="KW-0067">ATP-binding</keyword>
<evidence type="ECO:0000256" key="10">
    <source>
        <dbReference type="RuleBase" id="RU365058"/>
    </source>
</evidence>
<organism evidence="13 14">
    <name type="scientific">Pholiota conissans</name>
    <dbReference type="NCBI Taxonomy" id="109636"/>
    <lineage>
        <taxon>Eukaryota</taxon>
        <taxon>Fungi</taxon>
        <taxon>Dikarya</taxon>
        <taxon>Basidiomycota</taxon>
        <taxon>Agaricomycotina</taxon>
        <taxon>Agaricomycetes</taxon>
        <taxon>Agaricomycetidae</taxon>
        <taxon>Agaricales</taxon>
        <taxon>Agaricineae</taxon>
        <taxon>Strophariaceae</taxon>
        <taxon>Pholiota</taxon>
    </lineage>
</organism>
<keyword evidence="5 10" id="KW-0547">Nucleotide-binding</keyword>
<dbReference type="Proteomes" id="UP000807469">
    <property type="component" value="Unassembled WGS sequence"/>
</dbReference>
<keyword evidence="3 10" id="KW-0235">DNA replication</keyword>
<dbReference type="PANTHER" id="PTHR10763:SF23">
    <property type="entry name" value="ORIGIN RECOGNITION COMPLEX SUBUNIT 1"/>
    <property type="match status" value="1"/>
</dbReference>
<dbReference type="GO" id="GO:0005664">
    <property type="term" value="C:nuclear origin of replication recognition complex"/>
    <property type="evidence" value="ECO:0007669"/>
    <property type="project" value="TreeGrafter"/>
</dbReference>
<dbReference type="Pfam" id="PF01426">
    <property type="entry name" value="BAH"/>
    <property type="match status" value="1"/>
</dbReference>
<proteinExistence type="inferred from homology"/>
<dbReference type="Gene3D" id="1.10.8.60">
    <property type="match status" value="1"/>
</dbReference>
<dbReference type="AlphaFoldDB" id="A0A9P5ZCE0"/>
<dbReference type="Gene3D" id="3.40.50.300">
    <property type="entry name" value="P-loop containing nucleotide triphosphate hydrolases"/>
    <property type="match status" value="1"/>
</dbReference>
<evidence type="ECO:0000313" key="14">
    <source>
        <dbReference type="Proteomes" id="UP000807469"/>
    </source>
</evidence>
<evidence type="ECO:0000256" key="3">
    <source>
        <dbReference type="ARBA" id="ARBA00022705"/>
    </source>
</evidence>
<evidence type="ECO:0000256" key="4">
    <source>
        <dbReference type="ARBA" id="ARBA00022723"/>
    </source>
</evidence>
<feature type="region of interest" description="Disordered" evidence="11">
    <location>
        <begin position="1"/>
        <end position="27"/>
    </location>
</feature>
<keyword evidence="8 10" id="KW-0238">DNA-binding</keyword>
<keyword evidence="4" id="KW-0479">Metal-binding</keyword>
<comment type="function">
    <text evidence="10">Component of the origin recognition complex (ORC) that binds origins of replication. DNA-binding is ATP-dependent, however specific DNA sequences that define origins of replication have not been identified so far. ORC is required to assemble the pre-replication complex necessary to initiate DNA replication.</text>
</comment>
<dbReference type="InterPro" id="IPR001025">
    <property type="entry name" value="BAH_dom"/>
</dbReference>
<evidence type="ECO:0000256" key="5">
    <source>
        <dbReference type="ARBA" id="ARBA00022741"/>
    </source>
</evidence>
<feature type="compositionally biased region" description="Basic and acidic residues" evidence="11">
    <location>
        <begin position="337"/>
        <end position="351"/>
    </location>
</feature>
<comment type="caution">
    <text evidence="13">The sequence shown here is derived from an EMBL/GenBank/DDBJ whole genome shotgun (WGS) entry which is preliminary data.</text>
</comment>
<dbReference type="GO" id="GO:0016887">
    <property type="term" value="F:ATP hydrolysis activity"/>
    <property type="evidence" value="ECO:0007669"/>
    <property type="project" value="InterPro"/>
</dbReference>
<feature type="compositionally biased region" description="Acidic residues" evidence="11">
    <location>
        <begin position="352"/>
        <end position="380"/>
    </location>
</feature>
<evidence type="ECO:0000256" key="7">
    <source>
        <dbReference type="ARBA" id="ARBA00022842"/>
    </source>
</evidence>
<evidence type="ECO:0000256" key="8">
    <source>
        <dbReference type="ARBA" id="ARBA00023125"/>
    </source>
</evidence>
<dbReference type="GO" id="GO:0006270">
    <property type="term" value="P:DNA replication initiation"/>
    <property type="evidence" value="ECO:0007669"/>
    <property type="project" value="TreeGrafter"/>
</dbReference>
<dbReference type="PANTHER" id="PTHR10763">
    <property type="entry name" value="CELL DIVISION CONTROL PROTEIN 6-RELATED"/>
    <property type="match status" value="1"/>
</dbReference>
<dbReference type="InterPro" id="IPR054425">
    <property type="entry name" value="Cdc6_ORC1-like_ATPase_lid"/>
</dbReference>
<dbReference type="Gene3D" id="2.30.30.490">
    <property type="match status" value="1"/>
</dbReference>
<feature type="compositionally biased region" description="Acidic residues" evidence="11">
    <location>
        <begin position="388"/>
        <end position="401"/>
    </location>
</feature>
<dbReference type="CDD" id="cd00009">
    <property type="entry name" value="AAA"/>
    <property type="match status" value="1"/>
</dbReference>
<evidence type="ECO:0000256" key="6">
    <source>
        <dbReference type="ARBA" id="ARBA00022840"/>
    </source>
</evidence>
<feature type="compositionally biased region" description="Low complexity" evidence="11">
    <location>
        <begin position="446"/>
        <end position="457"/>
    </location>
</feature>
<keyword evidence="14" id="KW-1185">Reference proteome</keyword>
<feature type="compositionally biased region" description="Low complexity" evidence="11">
    <location>
        <begin position="306"/>
        <end position="324"/>
    </location>
</feature>
<dbReference type="SUPFAM" id="SSF52540">
    <property type="entry name" value="P-loop containing nucleoside triphosphate hydrolases"/>
    <property type="match status" value="1"/>
</dbReference>
<protein>
    <recommendedName>
        <fullName evidence="10">Origin recognition complex subunit 1</fullName>
    </recommendedName>
</protein>
<feature type="region of interest" description="Disordered" evidence="11">
    <location>
        <begin position="306"/>
        <end position="463"/>
    </location>
</feature>
<keyword evidence="13" id="KW-0378">Hydrolase</keyword>
<feature type="compositionally biased region" description="Basic residues" evidence="11">
    <location>
        <begin position="408"/>
        <end position="424"/>
    </location>
</feature>
<evidence type="ECO:0000259" key="12">
    <source>
        <dbReference type="PROSITE" id="PS51038"/>
    </source>
</evidence>
<dbReference type="FunFam" id="3.40.50.300:FF:000199">
    <property type="entry name" value="Origin recognition complex subunit 1"/>
    <property type="match status" value="1"/>
</dbReference>
<reference evidence="13" key="1">
    <citation type="submission" date="2020-11" db="EMBL/GenBank/DDBJ databases">
        <authorList>
            <consortium name="DOE Joint Genome Institute"/>
            <person name="Ahrendt S."/>
            <person name="Riley R."/>
            <person name="Andreopoulos W."/>
            <person name="Labutti K."/>
            <person name="Pangilinan J."/>
            <person name="Ruiz-Duenas F.J."/>
            <person name="Barrasa J.M."/>
            <person name="Sanchez-Garcia M."/>
            <person name="Camarero S."/>
            <person name="Miyauchi S."/>
            <person name="Serrano A."/>
            <person name="Linde D."/>
            <person name="Babiker R."/>
            <person name="Drula E."/>
            <person name="Ayuso-Fernandez I."/>
            <person name="Pacheco R."/>
            <person name="Padilla G."/>
            <person name="Ferreira P."/>
            <person name="Barriuso J."/>
            <person name="Kellner H."/>
            <person name="Castanera R."/>
            <person name="Alfaro M."/>
            <person name="Ramirez L."/>
            <person name="Pisabarro A.G."/>
            <person name="Kuo A."/>
            <person name="Tritt A."/>
            <person name="Lipzen A."/>
            <person name="He G."/>
            <person name="Yan M."/>
            <person name="Ng V."/>
            <person name="Cullen D."/>
            <person name="Martin F."/>
            <person name="Rosso M.-N."/>
            <person name="Henrissat B."/>
            <person name="Hibbett D."/>
            <person name="Martinez A.T."/>
            <person name="Grigoriev I.V."/>
        </authorList>
    </citation>
    <scope>NUCLEOTIDE SEQUENCE</scope>
    <source>
        <strain evidence="13">CIRM-BRFM 674</strain>
    </source>
</reference>
<dbReference type="Pfam" id="PF22606">
    <property type="entry name" value="Cdc6-ORC-like_ATPase_lid"/>
    <property type="match status" value="1"/>
</dbReference>
<evidence type="ECO:0000256" key="9">
    <source>
        <dbReference type="ARBA" id="ARBA00023242"/>
    </source>
</evidence>
<name>A0A9P5ZCE0_9AGAR</name>
<accession>A0A9P5ZCE0</accession>
<feature type="domain" description="BAH" evidence="12">
    <location>
        <begin position="107"/>
        <end position="240"/>
    </location>
</feature>
<dbReference type="InterPro" id="IPR027417">
    <property type="entry name" value="P-loop_NTPase"/>
</dbReference>
<dbReference type="Pfam" id="PF00004">
    <property type="entry name" value="AAA"/>
    <property type="match status" value="1"/>
</dbReference>
<dbReference type="InterPro" id="IPR003593">
    <property type="entry name" value="AAA+_ATPase"/>
</dbReference>
<dbReference type="InterPro" id="IPR043151">
    <property type="entry name" value="BAH_sf"/>
</dbReference>
<dbReference type="GO" id="GO:0033314">
    <property type="term" value="P:mitotic DNA replication checkpoint signaling"/>
    <property type="evidence" value="ECO:0007669"/>
    <property type="project" value="TreeGrafter"/>
</dbReference>
<dbReference type="PROSITE" id="PS51038">
    <property type="entry name" value="BAH"/>
    <property type="match status" value="1"/>
</dbReference>
<feature type="compositionally biased region" description="Acidic residues" evidence="11">
    <location>
        <begin position="254"/>
        <end position="271"/>
    </location>
</feature>
<evidence type="ECO:0000256" key="11">
    <source>
        <dbReference type="SAM" id="MobiDB-lite"/>
    </source>
</evidence>
<dbReference type="GO" id="GO:0005524">
    <property type="term" value="F:ATP binding"/>
    <property type="evidence" value="ECO:0007669"/>
    <property type="project" value="UniProtKB-KW"/>
</dbReference>
<feature type="region of interest" description="Disordered" evidence="11">
    <location>
        <begin position="708"/>
        <end position="728"/>
    </location>
</feature>
<dbReference type="InterPro" id="IPR050311">
    <property type="entry name" value="ORC1/CDC6"/>
</dbReference>
<dbReference type="GO" id="GO:0046872">
    <property type="term" value="F:metal ion binding"/>
    <property type="evidence" value="ECO:0007669"/>
    <property type="project" value="UniProtKB-KW"/>
</dbReference>
<gene>
    <name evidence="13" type="ORF">BDN70DRAFT_917449</name>
</gene>
<dbReference type="EMBL" id="MU155140">
    <property type="protein sequence ID" value="KAF9484856.1"/>
    <property type="molecule type" value="Genomic_DNA"/>
</dbReference>
<comment type="subcellular location">
    <subcellularLocation>
        <location evidence="1 10">Nucleus</location>
    </subcellularLocation>
</comment>
<comment type="subunit">
    <text evidence="10">ORC is composed of six subunits.</text>
</comment>